<dbReference type="EMBL" id="VSSQ01127772">
    <property type="protein sequence ID" value="MPN56891.1"/>
    <property type="molecule type" value="Genomic_DNA"/>
</dbReference>
<accession>A0A645IZZ5</accession>
<reference evidence="2" key="1">
    <citation type="submission" date="2019-08" db="EMBL/GenBank/DDBJ databases">
        <authorList>
            <person name="Kucharzyk K."/>
            <person name="Murdoch R.W."/>
            <person name="Higgins S."/>
            <person name="Loffler F."/>
        </authorList>
    </citation>
    <scope>NUCLEOTIDE SEQUENCE</scope>
</reference>
<protein>
    <submittedName>
        <fullName evidence="2">Uncharacterized protein</fullName>
    </submittedName>
</protein>
<name>A0A645IZZ5_9ZZZZ</name>
<proteinExistence type="predicted"/>
<comment type="caution">
    <text evidence="2">The sequence shown here is derived from an EMBL/GenBank/DDBJ whole genome shotgun (WGS) entry which is preliminary data.</text>
</comment>
<organism evidence="2">
    <name type="scientific">bioreactor metagenome</name>
    <dbReference type="NCBI Taxonomy" id="1076179"/>
    <lineage>
        <taxon>unclassified sequences</taxon>
        <taxon>metagenomes</taxon>
        <taxon>ecological metagenomes</taxon>
    </lineage>
</organism>
<feature type="transmembrane region" description="Helical" evidence="1">
    <location>
        <begin position="31"/>
        <end position="53"/>
    </location>
</feature>
<evidence type="ECO:0000256" key="1">
    <source>
        <dbReference type="SAM" id="Phobius"/>
    </source>
</evidence>
<dbReference type="AlphaFoldDB" id="A0A645IZZ5"/>
<keyword evidence="1" id="KW-1133">Transmembrane helix</keyword>
<sequence length="71" mass="7849">MGGNTPIGAFLVSLLFGAASALSNILQLGNWPYELIQMIPYITTIVGLGIYSYRRMKKREKLSETAGKEKK</sequence>
<gene>
    <name evidence="2" type="ORF">SDC9_204584</name>
</gene>
<keyword evidence="1" id="KW-0472">Membrane</keyword>
<evidence type="ECO:0000313" key="2">
    <source>
        <dbReference type="EMBL" id="MPN56891.1"/>
    </source>
</evidence>
<keyword evidence="1" id="KW-0812">Transmembrane</keyword>